<protein>
    <recommendedName>
        <fullName evidence="4">DUF4939 domain-containing protein</fullName>
    </recommendedName>
</protein>
<evidence type="ECO:0008006" key="4">
    <source>
        <dbReference type="Google" id="ProtNLM"/>
    </source>
</evidence>
<keyword evidence="3" id="KW-1185">Reference proteome</keyword>
<feature type="region of interest" description="Disordered" evidence="1">
    <location>
        <begin position="1"/>
        <end position="101"/>
    </location>
</feature>
<organism evidence="2 3">
    <name type="scientific">Austropuccinia psidii MF-1</name>
    <dbReference type="NCBI Taxonomy" id="1389203"/>
    <lineage>
        <taxon>Eukaryota</taxon>
        <taxon>Fungi</taxon>
        <taxon>Dikarya</taxon>
        <taxon>Basidiomycota</taxon>
        <taxon>Pucciniomycotina</taxon>
        <taxon>Pucciniomycetes</taxon>
        <taxon>Pucciniales</taxon>
        <taxon>Sphaerophragmiaceae</taxon>
        <taxon>Austropuccinia</taxon>
    </lineage>
</organism>
<dbReference type="Proteomes" id="UP000765509">
    <property type="component" value="Unassembled WGS sequence"/>
</dbReference>
<gene>
    <name evidence="2" type="ORF">O181_037633</name>
</gene>
<evidence type="ECO:0000256" key="1">
    <source>
        <dbReference type="SAM" id="MobiDB-lite"/>
    </source>
</evidence>
<feature type="compositionally biased region" description="Acidic residues" evidence="1">
    <location>
        <begin position="58"/>
        <end position="72"/>
    </location>
</feature>
<feature type="compositionally biased region" description="Polar residues" evidence="1">
    <location>
        <begin position="11"/>
        <end position="24"/>
    </location>
</feature>
<proteinExistence type="predicted"/>
<comment type="caution">
    <text evidence="2">The sequence shown here is derived from an EMBL/GenBank/DDBJ whole genome shotgun (WGS) entry which is preliminary data.</text>
</comment>
<dbReference type="OrthoDB" id="3419692at2759"/>
<accession>A0A9Q3HAA5</accession>
<dbReference type="EMBL" id="AVOT02014463">
    <property type="protein sequence ID" value="MBW0497918.1"/>
    <property type="molecule type" value="Genomic_DNA"/>
</dbReference>
<dbReference type="AlphaFoldDB" id="A0A9Q3HAA5"/>
<sequence length="195" mass="21490">MPIQHLPSERPTGSQARAQATLTPTPRAPLYFTPSVPQLSQIWERISRTTLRGPSKDDTEEENSVKEEESDGTEGVPAPLGASQGNGGETLSQSTKPLSHQSEPSLLAIMQQMTQIMANIQADFPSEASRPPVFNNSSMRAPEGFDGTQIFKVRSFIHSCKLIFHNDKANFSEYKKKVLYVTSFIIGSAAKWIEP</sequence>
<reference evidence="2" key="1">
    <citation type="submission" date="2021-03" db="EMBL/GenBank/DDBJ databases">
        <title>Draft genome sequence of rust myrtle Austropuccinia psidii MF-1, a brazilian biotype.</title>
        <authorList>
            <person name="Quecine M.C."/>
            <person name="Pachon D.M.R."/>
            <person name="Bonatelli M.L."/>
            <person name="Correr F.H."/>
            <person name="Franceschini L.M."/>
            <person name="Leite T.F."/>
            <person name="Margarido G.R.A."/>
            <person name="Almeida C.A."/>
            <person name="Ferrarezi J.A."/>
            <person name="Labate C.A."/>
        </authorList>
    </citation>
    <scope>NUCLEOTIDE SEQUENCE</scope>
    <source>
        <strain evidence="2">MF-1</strain>
    </source>
</reference>
<feature type="compositionally biased region" description="Polar residues" evidence="1">
    <location>
        <begin position="89"/>
        <end position="101"/>
    </location>
</feature>
<evidence type="ECO:0000313" key="3">
    <source>
        <dbReference type="Proteomes" id="UP000765509"/>
    </source>
</evidence>
<name>A0A9Q3HAA5_9BASI</name>
<evidence type="ECO:0000313" key="2">
    <source>
        <dbReference type="EMBL" id="MBW0497918.1"/>
    </source>
</evidence>